<dbReference type="RefSeq" id="XP_013949638.1">
    <property type="nucleotide sequence ID" value="XM_014094163.1"/>
</dbReference>
<dbReference type="Proteomes" id="UP000007115">
    <property type="component" value="Unassembled WGS sequence"/>
</dbReference>
<accession>G9NCL5</accession>
<dbReference type="HOGENOM" id="CLU_1289072_0_0_1"/>
<evidence type="ECO:0000313" key="2">
    <source>
        <dbReference type="EMBL" id="EHK15437.1"/>
    </source>
</evidence>
<feature type="region of interest" description="Disordered" evidence="1">
    <location>
        <begin position="194"/>
        <end position="214"/>
    </location>
</feature>
<organism evidence="2 3">
    <name type="scientific">Hypocrea virens (strain Gv29-8 / FGSC 10586)</name>
    <name type="common">Gliocladium virens</name>
    <name type="synonym">Trichoderma virens</name>
    <dbReference type="NCBI Taxonomy" id="413071"/>
    <lineage>
        <taxon>Eukaryota</taxon>
        <taxon>Fungi</taxon>
        <taxon>Dikarya</taxon>
        <taxon>Ascomycota</taxon>
        <taxon>Pezizomycotina</taxon>
        <taxon>Sordariomycetes</taxon>
        <taxon>Hypocreomycetidae</taxon>
        <taxon>Hypocreales</taxon>
        <taxon>Hypocreaceae</taxon>
        <taxon>Trichoderma</taxon>
    </lineage>
</organism>
<reference evidence="2 3" key="1">
    <citation type="journal article" date="2011" name="Genome Biol.">
        <title>Comparative genome sequence analysis underscores mycoparasitism as the ancestral life style of Trichoderma.</title>
        <authorList>
            <person name="Kubicek C.P."/>
            <person name="Herrera-Estrella A."/>
            <person name="Seidl-Seiboth V."/>
            <person name="Martinez D.A."/>
            <person name="Druzhinina I.S."/>
            <person name="Thon M."/>
            <person name="Zeilinger S."/>
            <person name="Casas-Flores S."/>
            <person name="Horwitz B.A."/>
            <person name="Mukherjee P.K."/>
            <person name="Mukherjee M."/>
            <person name="Kredics L."/>
            <person name="Alcaraz L.D."/>
            <person name="Aerts A."/>
            <person name="Antal Z."/>
            <person name="Atanasova L."/>
            <person name="Cervantes-Badillo M.G."/>
            <person name="Challacombe J."/>
            <person name="Chertkov O."/>
            <person name="McCluskey K."/>
            <person name="Coulpier F."/>
            <person name="Deshpande N."/>
            <person name="von Doehren H."/>
            <person name="Ebbole D.J."/>
            <person name="Esquivel-Naranjo E.U."/>
            <person name="Fekete E."/>
            <person name="Flipphi M."/>
            <person name="Glaser F."/>
            <person name="Gomez-Rodriguez E.Y."/>
            <person name="Gruber S."/>
            <person name="Han C."/>
            <person name="Henrissat B."/>
            <person name="Hermosa R."/>
            <person name="Hernandez-Onate M."/>
            <person name="Karaffa L."/>
            <person name="Kosti I."/>
            <person name="Le Crom S."/>
            <person name="Lindquist E."/>
            <person name="Lucas S."/>
            <person name="Luebeck M."/>
            <person name="Luebeck P.S."/>
            <person name="Margeot A."/>
            <person name="Metz B."/>
            <person name="Misra M."/>
            <person name="Nevalainen H."/>
            <person name="Omann M."/>
            <person name="Packer N."/>
            <person name="Perrone G."/>
            <person name="Uresti-Rivera E.E."/>
            <person name="Salamov A."/>
            <person name="Schmoll M."/>
            <person name="Seiboth B."/>
            <person name="Shapiro H."/>
            <person name="Sukno S."/>
            <person name="Tamayo-Ramos J.A."/>
            <person name="Tisch D."/>
            <person name="Wiest A."/>
            <person name="Wilkinson H.H."/>
            <person name="Zhang M."/>
            <person name="Coutinho P.M."/>
            <person name="Kenerley C.M."/>
            <person name="Monte E."/>
            <person name="Baker S.E."/>
            <person name="Grigoriev I.V."/>
        </authorList>
    </citation>
    <scope>NUCLEOTIDE SEQUENCE [LARGE SCALE GENOMIC DNA]</scope>
    <source>
        <strain evidence="3">Gv29-8 / FGSC 10586</strain>
    </source>
</reference>
<comment type="caution">
    <text evidence="2">The sequence shown here is derived from an EMBL/GenBank/DDBJ whole genome shotgun (WGS) entry which is preliminary data.</text>
</comment>
<name>G9NCL5_HYPVG</name>
<dbReference type="VEuPathDB" id="FungiDB:TRIVIDRAFT_228471"/>
<dbReference type="EMBL" id="ABDF02000092">
    <property type="protein sequence ID" value="EHK15437.1"/>
    <property type="molecule type" value="Genomic_DNA"/>
</dbReference>
<dbReference type="InParanoid" id="G9NCL5"/>
<keyword evidence="3" id="KW-1185">Reference proteome</keyword>
<proteinExistence type="predicted"/>
<evidence type="ECO:0000313" key="3">
    <source>
        <dbReference type="Proteomes" id="UP000007115"/>
    </source>
</evidence>
<sequence>MAAQRAVKIEITATDTRFYIRYIGEDPNFHRACTALHYDEIEWNYNQLYRRESDDTISVHFPGYRPEVKHSEGSYQVSLLPNFREEILPIFRFPAALLEKESGEILGLSIPDSYTYQEWRQAVTSPPPAMESSLQEVYPYNPSTSITRPVFNTEPPTRFKSAFARLMTTMHALAAAFSSKWGRIFKRKSKIKSDQGSAHAGIETTMDALEQGDR</sequence>
<evidence type="ECO:0000256" key="1">
    <source>
        <dbReference type="SAM" id="MobiDB-lite"/>
    </source>
</evidence>
<gene>
    <name evidence="2" type="ORF">TRIVIDRAFT_228471</name>
</gene>
<protein>
    <submittedName>
        <fullName evidence="2">Uncharacterized protein</fullName>
    </submittedName>
</protein>
<dbReference type="GeneID" id="25792172"/>
<dbReference type="AlphaFoldDB" id="G9NCL5"/>